<dbReference type="AlphaFoldDB" id="A0A6M1LIX1"/>
<feature type="domain" description="Cytochrome c7-like" evidence="2">
    <location>
        <begin position="127"/>
        <end position="212"/>
    </location>
</feature>
<evidence type="ECO:0000256" key="1">
    <source>
        <dbReference type="SAM" id="MobiDB-lite"/>
    </source>
</evidence>
<feature type="compositionally biased region" description="Polar residues" evidence="1">
    <location>
        <begin position="203"/>
        <end position="212"/>
    </location>
</feature>
<dbReference type="Pfam" id="PF14522">
    <property type="entry name" value="Cytochrome_C7"/>
    <property type="match status" value="1"/>
</dbReference>
<dbReference type="RefSeq" id="WP_164694014.1">
    <property type="nucleotide sequence ID" value="NZ_JAAIKB010000003.1"/>
</dbReference>
<dbReference type="CDD" id="cd08168">
    <property type="entry name" value="Cytochrom_C3"/>
    <property type="match status" value="1"/>
</dbReference>
<dbReference type="InterPro" id="IPR029467">
    <property type="entry name" value="Cyt_c7-like"/>
</dbReference>
<dbReference type="Gene3D" id="3.90.10.10">
    <property type="entry name" value="Cytochrome C3"/>
    <property type="match status" value="2"/>
</dbReference>
<proteinExistence type="predicted"/>
<feature type="region of interest" description="Disordered" evidence="1">
    <location>
        <begin position="190"/>
        <end position="212"/>
    </location>
</feature>
<organism evidence="3 4">
    <name type="scientific">Falsiroseomonas algicola</name>
    <dbReference type="NCBI Taxonomy" id="2716930"/>
    <lineage>
        <taxon>Bacteria</taxon>
        <taxon>Pseudomonadati</taxon>
        <taxon>Pseudomonadota</taxon>
        <taxon>Alphaproteobacteria</taxon>
        <taxon>Acetobacterales</taxon>
        <taxon>Roseomonadaceae</taxon>
        <taxon>Falsiroseomonas</taxon>
    </lineage>
</organism>
<name>A0A6M1LIX1_9PROT</name>
<dbReference type="InterPro" id="IPR036280">
    <property type="entry name" value="Multihaem_cyt_sf"/>
</dbReference>
<accession>A0A6M1LIX1</accession>
<reference evidence="3 4" key="1">
    <citation type="submission" date="2020-02" db="EMBL/GenBank/DDBJ databases">
        <authorList>
            <person name="Kim H.M."/>
            <person name="Jeon C.O."/>
        </authorList>
    </citation>
    <scope>NUCLEOTIDE SEQUENCE [LARGE SCALE GENOMIC DNA]</scope>
    <source>
        <strain evidence="3 4">PeD5</strain>
    </source>
</reference>
<sequence>MPQHFTPRADGRLRLALLLGLAALIGAALLAFVMVRSDHAWAVGRPAPQPIPFSHALHAGGLGLDCRYCHAGVERAAEAGMPSASLCLGCHGDVWAGATALAPLRDSLALGAPIPWSSVHRLPDHTRFHHGAHIAAGAACETCHGRVWEMPQTIKVRPMSMGWCLDCHREPEPRLRPVEAVFDRDWQGRPPPANPHAGGAVSPLTQCSTCHR</sequence>
<comment type="caution">
    <text evidence="3">The sequence shown here is derived from an EMBL/GenBank/DDBJ whole genome shotgun (WGS) entry which is preliminary data.</text>
</comment>
<dbReference type="Proteomes" id="UP000475385">
    <property type="component" value="Unassembled WGS sequence"/>
</dbReference>
<evidence type="ECO:0000259" key="2">
    <source>
        <dbReference type="Pfam" id="PF14522"/>
    </source>
</evidence>
<evidence type="ECO:0000313" key="4">
    <source>
        <dbReference type="Proteomes" id="UP000475385"/>
    </source>
</evidence>
<protein>
    <submittedName>
        <fullName evidence="3">Cytochrome c3 family protein</fullName>
    </submittedName>
</protein>
<reference evidence="3 4" key="2">
    <citation type="submission" date="2020-03" db="EMBL/GenBank/DDBJ databases">
        <title>Roseomonas stagni sp. nov., isolated from pond water in Japan.</title>
        <authorList>
            <person name="Furuhata K."/>
            <person name="Miyamoto H."/>
            <person name="Goto K."/>
        </authorList>
    </citation>
    <scope>NUCLEOTIDE SEQUENCE [LARGE SCALE GENOMIC DNA]</scope>
    <source>
        <strain evidence="3 4">PeD5</strain>
    </source>
</reference>
<dbReference type="PANTHER" id="PTHR39425">
    <property type="entry name" value="LIPOPROTEIN CYTOCHROME C"/>
    <property type="match status" value="1"/>
</dbReference>
<keyword evidence="4" id="KW-1185">Reference proteome</keyword>
<dbReference type="PANTHER" id="PTHR39425:SF1">
    <property type="entry name" value="CYTOCHROME C7-LIKE DOMAIN-CONTAINING PROTEIN"/>
    <property type="match status" value="1"/>
</dbReference>
<evidence type="ECO:0000313" key="3">
    <source>
        <dbReference type="EMBL" id="NGM20102.1"/>
    </source>
</evidence>
<dbReference type="SUPFAM" id="SSF48695">
    <property type="entry name" value="Multiheme cytochromes"/>
    <property type="match status" value="1"/>
</dbReference>
<gene>
    <name evidence="3" type="ORF">G3576_08760</name>
</gene>
<dbReference type="EMBL" id="JAAIKB010000003">
    <property type="protein sequence ID" value="NGM20102.1"/>
    <property type="molecule type" value="Genomic_DNA"/>
</dbReference>